<organism evidence="11 12">
    <name type="scientific">Pseudoduganella chitinolytica</name>
    <dbReference type="NCBI Taxonomy" id="34070"/>
    <lineage>
        <taxon>Bacteria</taxon>
        <taxon>Pseudomonadati</taxon>
        <taxon>Pseudomonadota</taxon>
        <taxon>Betaproteobacteria</taxon>
        <taxon>Burkholderiales</taxon>
        <taxon>Oxalobacteraceae</taxon>
        <taxon>Telluria group</taxon>
        <taxon>Pseudoduganella</taxon>
    </lineage>
</organism>
<protein>
    <submittedName>
        <fullName evidence="11">Mechanosensitive ion channel family protein</fullName>
    </submittedName>
</protein>
<evidence type="ECO:0000313" key="11">
    <source>
        <dbReference type="EMBL" id="WEF34355.1"/>
    </source>
</evidence>
<reference evidence="11 12" key="1">
    <citation type="submission" date="2023-02" db="EMBL/GenBank/DDBJ databases">
        <title>Gemone sequence of Telluria chitinolytica ACM 3522T.</title>
        <authorList>
            <person name="Frediansyah A."/>
            <person name="Miess H."/>
            <person name="Gross H."/>
        </authorList>
    </citation>
    <scope>NUCLEOTIDE SEQUENCE [LARGE SCALE GENOMIC DNA]</scope>
    <source>
        <strain evidence="11 12">ACM 3522</strain>
    </source>
</reference>
<dbReference type="Gene3D" id="1.10.287.1260">
    <property type="match status" value="1"/>
</dbReference>
<evidence type="ECO:0000256" key="6">
    <source>
        <dbReference type="ARBA" id="ARBA00023136"/>
    </source>
</evidence>
<dbReference type="EMBL" id="CP119083">
    <property type="protein sequence ID" value="WEF34355.1"/>
    <property type="molecule type" value="Genomic_DNA"/>
</dbReference>
<feature type="domain" description="Mechanosensitive ion channel transmembrane helices 2/3" evidence="10">
    <location>
        <begin position="144"/>
        <end position="183"/>
    </location>
</feature>
<feature type="compositionally biased region" description="Basic and acidic residues" evidence="7">
    <location>
        <begin position="376"/>
        <end position="385"/>
    </location>
</feature>
<comment type="subcellular location">
    <subcellularLocation>
        <location evidence="1">Cell membrane</location>
        <topology evidence="1">Multi-pass membrane protein</topology>
    </subcellularLocation>
</comment>
<dbReference type="InterPro" id="IPR049142">
    <property type="entry name" value="MS_channel_1st"/>
</dbReference>
<dbReference type="Pfam" id="PF21088">
    <property type="entry name" value="MS_channel_1st"/>
    <property type="match status" value="1"/>
</dbReference>
<feature type="domain" description="Mechanosensitive ion channel MscS" evidence="9">
    <location>
        <begin position="184"/>
        <end position="251"/>
    </location>
</feature>
<evidence type="ECO:0000313" key="12">
    <source>
        <dbReference type="Proteomes" id="UP001216510"/>
    </source>
</evidence>
<dbReference type="Proteomes" id="UP001216510">
    <property type="component" value="Chromosome"/>
</dbReference>
<feature type="compositionally biased region" description="Basic and acidic residues" evidence="7">
    <location>
        <begin position="422"/>
        <end position="431"/>
    </location>
</feature>
<proteinExistence type="inferred from homology"/>
<name>A0ABY8BEP0_9BURK</name>
<evidence type="ECO:0000256" key="8">
    <source>
        <dbReference type="SAM" id="Phobius"/>
    </source>
</evidence>
<evidence type="ECO:0000256" key="3">
    <source>
        <dbReference type="ARBA" id="ARBA00022475"/>
    </source>
</evidence>
<comment type="similarity">
    <text evidence="2">Belongs to the MscS (TC 1.A.23) family.</text>
</comment>
<feature type="compositionally biased region" description="Acidic residues" evidence="7">
    <location>
        <begin position="362"/>
        <end position="375"/>
    </location>
</feature>
<evidence type="ECO:0000259" key="10">
    <source>
        <dbReference type="Pfam" id="PF21088"/>
    </source>
</evidence>
<dbReference type="SUPFAM" id="SSF82861">
    <property type="entry name" value="Mechanosensitive channel protein MscS (YggB), transmembrane region"/>
    <property type="match status" value="1"/>
</dbReference>
<keyword evidence="5 8" id="KW-1133">Transmembrane helix</keyword>
<dbReference type="RefSeq" id="WP_277417034.1">
    <property type="nucleotide sequence ID" value="NZ_CP119083.1"/>
</dbReference>
<dbReference type="Gene3D" id="2.30.30.60">
    <property type="match status" value="1"/>
</dbReference>
<dbReference type="InterPro" id="IPR023408">
    <property type="entry name" value="MscS_beta-dom_sf"/>
</dbReference>
<evidence type="ECO:0000256" key="4">
    <source>
        <dbReference type="ARBA" id="ARBA00022692"/>
    </source>
</evidence>
<feature type="transmembrane region" description="Helical" evidence="8">
    <location>
        <begin position="59"/>
        <end position="84"/>
    </location>
</feature>
<feature type="transmembrane region" description="Helical" evidence="8">
    <location>
        <begin position="96"/>
        <end position="118"/>
    </location>
</feature>
<evidence type="ECO:0000256" key="2">
    <source>
        <dbReference type="ARBA" id="ARBA00008017"/>
    </source>
</evidence>
<dbReference type="InterPro" id="IPR011014">
    <property type="entry name" value="MscS_channel_TM-2"/>
</dbReference>
<gene>
    <name evidence="11" type="ORF">PX653_06160</name>
</gene>
<keyword evidence="3" id="KW-1003">Cell membrane</keyword>
<accession>A0ABY8BEP0</accession>
<keyword evidence="6 8" id="KW-0472">Membrane</keyword>
<dbReference type="PANTHER" id="PTHR30566">
    <property type="entry name" value="YNAI-RELATED MECHANOSENSITIVE ION CHANNEL"/>
    <property type="match status" value="1"/>
</dbReference>
<feature type="transmembrane region" description="Helical" evidence="8">
    <location>
        <begin position="18"/>
        <end position="38"/>
    </location>
</feature>
<sequence>MTFTSQFTFLRTIDLDNWLTAAAVAVLAFLAMHALIRWSRRRIAKLAEAGKADRPYAEVLAATLGRTSVLAIALTALLIGLTVLDLPAPWDLRVRHLWFITLGAQLALYIDHALSVTAKRYFRAHAKDPDAPATVAHTLVNWALKTVLWTVFLLAVLANLGINISAFVASLGIGGVAVALAVQNILGDLFASLSIAVDKPFEVGDAIVVNGVSGSVEKVGLKTTRIRADSGEQVVIANADLLKNTVRNYKRMANRRVAFSLLFDPATPVAMARELPARLREIVERQDAVRFDRAHLKNVTQDALEFEVVYFVLVPSYGTFMDTQQQVLLGALELMEELGVGNVRPVQRVAVDMAHGLRVVGEDEDDDKNDEDEDKDNDKANDGDRAAPPAPRVGACAPDATRRTAPRSARAARRCRGPGRSGDARTRWSAT</sequence>
<dbReference type="InterPro" id="IPR010920">
    <property type="entry name" value="LSM_dom_sf"/>
</dbReference>
<dbReference type="SUPFAM" id="SSF50182">
    <property type="entry name" value="Sm-like ribonucleoproteins"/>
    <property type="match status" value="1"/>
</dbReference>
<evidence type="ECO:0000256" key="1">
    <source>
        <dbReference type="ARBA" id="ARBA00004651"/>
    </source>
</evidence>
<dbReference type="InterPro" id="IPR006685">
    <property type="entry name" value="MscS_channel_2nd"/>
</dbReference>
<dbReference type="PANTHER" id="PTHR30566:SF25">
    <property type="entry name" value="INNER MEMBRANE PROTEIN"/>
    <property type="match status" value="1"/>
</dbReference>
<evidence type="ECO:0000259" key="9">
    <source>
        <dbReference type="Pfam" id="PF00924"/>
    </source>
</evidence>
<feature type="transmembrane region" description="Helical" evidence="8">
    <location>
        <begin position="139"/>
        <end position="158"/>
    </location>
</feature>
<evidence type="ECO:0000256" key="7">
    <source>
        <dbReference type="SAM" id="MobiDB-lite"/>
    </source>
</evidence>
<keyword evidence="4 8" id="KW-0812">Transmembrane</keyword>
<keyword evidence="12" id="KW-1185">Reference proteome</keyword>
<feature type="region of interest" description="Disordered" evidence="7">
    <location>
        <begin position="357"/>
        <end position="431"/>
    </location>
</feature>
<evidence type="ECO:0000256" key="5">
    <source>
        <dbReference type="ARBA" id="ARBA00022989"/>
    </source>
</evidence>
<dbReference type="Pfam" id="PF00924">
    <property type="entry name" value="MS_channel_2nd"/>
    <property type="match status" value="1"/>
</dbReference>